<dbReference type="SMART" id="SM00397">
    <property type="entry name" value="t_SNARE"/>
    <property type="match status" value="1"/>
</dbReference>
<dbReference type="GO" id="GO:0006906">
    <property type="term" value="P:vesicle fusion"/>
    <property type="evidence" value="ECO:0007669"/>
    <property type="project" value="TreeGrafter"/>
</dbReference>
<dbReference type="GO" id="GO:0031201">
    <property type="term" value="C:SNARE complex"/>
    <property type="evidence" value="ECO:0007669"/>
    <property type="project" value="TreeGrafter"/>
</dbReference>
<dbReference type="Proteomes" id="UP000515121">
    <property type="component" value="Unplaced"/>
</dbReference>
<evidence type="ECO:0000256" key="3">
    <source>
        <dbReference type="SAM" id="MobiDB-lite"/>
    </source>
</evidence>
<sequence length="322" mass="35467">MSFQDVPSGGRPSSSSSAMASKSPSQAVAAGIFQINTAVAAFRRLVDAIGTAKDTPDHRQKVKMSSHKVANKMINRHNTRQRILQLVKETSAKLKTLSESDHDPTVIPSKKIEDAKLARDFQNTLQEFQKVQQLASERESTYSPAAPPPSLPTTSGSDDSWAPTLPQEKQPFFMEQRRQEVILLGNEIAFNEAMIEEREQGIRAIEEQIGQVTEIFKDLAVLVHEQGVVIDDVSSNIDSSSAATIQARVQLAKASKSVKSRTSWCWWVLVIFVLMLKTLVVGGGVARVLHPSIRASLTFMLLLVQDVEGHLSWLRKEDSPGG</sequence>
<gene>
    <name evidence="7 8" type="primary">LOC111291888</name>
</gene>
<dbReference type="GO" id="GO:0012505">
    <property type="term" value="C:endomembrane system"/>
    <property type="evidence" value="ECO:0007669"/>
    <property type="project" value="TreeGrafter"/>
</dbReference>
<comment type="similarity">
    <text evidence="1">Belongs to the syntaxin family.</text>
</comment>
<feature type="compositionally biased region" description="Low complexity" evidence="3">
    <location>
        <begin position="7"/>
        <end position="21"/>
    </location>
</feature>
<feature type="region of interest" description="Disordered" evidence="3">
    <location>
        <begin position="1"/>
        <end position="21"/>
    </location>
</feature>
<dbReference type="InterPro" id="IPR010989">
    <property type="entry name" value="SNARE"/>
</dbReference>
<evidence type="ECO:0000313" key="7">
    <source>
        <dbReference type="RefSeq" id="XP_022739735.1"/>
    </source>
</evidence>
<dbReference type="PROSITE" id="PS50192">
    <property type="entry name" value="T_SNARE"/>
    <property type="match status" value="1"/>
</dbReference>
<evidence type="ECO:0000313" key="8">
    <source>
        <dbReference type="RefSeq" id="XP_022739736.1"/>
    </source>
</evidence>
<dbReference type="PANTHER" id="PTHR19957:SF267">
    <property type="entry name" value="SYNTAXIN-22-LIKE"/>
    <property type="match status" value="1"/>
</dbReference>
<keyword evidence="4" id="KW-0472">Membrane</keyword>
<keyword evidence="4" id="KW-1133">Transmembrane helix</keyword>
<organism evidence="6 8">
    <name type="scientific">Durio zibethinus</name>
    <name type="common">Durian</name>
    <dbReference type="NCBI Taxonomy" id="66656"/>
    <lineage>
        <taxon>Eukaryota</taxon>
        <taxon>Viridiplantae</taxon>
        <taxon>Streptophyta</taxon>
        <taxon>Embryophyta</taxon>
        <taxon>Tracheophyta</taxon>
        <taxon>Spermatophyta</taxon>
        <taxon>Magnoliopsida</taxon>
        <taxon>eudicotyledons</taxon>
        <taxon>Gunneridae</taxon>
        <taxon>Pentapetalae</taxon>
        <taxon>rosids</taxon>
        <taxon>malvids</taxon>
        <taxon>Malvales</taxon>
        <taxon>Malvaceae</taxon>
        <taxon>Helicteroideae</taxon>
        <taxon>Durio</taxon>
    </lineage>
</organism>
<dbReference type="InterPro" id="IPR000727">
    <property type="entry name" value="T_SNARE_dom"/>
</dbReference>
<dbReference type="GO" id="GO:0000149">
    <property type="term" value="F:SNARE binding"/>
    <property type="evidence" value="ECO:0007669"/>
    <property type="project" value="TreeGrafter"/>
</dbReference>
<name>A0A6P5YI14_DURZI</name>
<dbReference type="AlphaFoldDB" id="A0A6P5YI14"/>
<dbReference type="SMART" id="SM00503">
    <property type="entry name" value="SynN"/>
    <property type="match status" value="1"/>
</dbReference>
<dbReference type="Gene3D" id="1.20.5.110">
    <property type="match status" value="1"/>
</dbReference>
<evidence type="ECO:0000256" key="4">
    <source>
        <dbReference type="SAM" id="Phobius"/>
    </source>
</evidence>
<keyword evidence="2" id="KW-0813">Transport</keyword>
<dbReference type="Pfam" id="PF14523">
    <property type="entry name" value="Syntaxin_2"/>
    <property type="match status" value="1"/>
</dbReference>
<proteinExistence type="inferred from homology"/>
<dbReference type="InterPro" id="IPR045242">
    <property type="entry name" value="Syntaxin"/>
</dbReference>
<keyword evidence="4" id="KW-0812">Transmembrane</keyword>
<keyword evidence="6" id="KW-1185">Reference proteome</keyword>
<feature type="region of interest" description="Disordered" evidence="3">
    <location>
        <begin position="132"/>
        <end position="165"/>
    </location>
</feature>
<accession>A0A6P5YI14</accession>
<keyword evidence="2" id="KW-0653">Protein transport</keyword>
<dbReference type="GO" id="GO:0006886">
    <property type="term" value="P:intracellular protein transport"/>
    <property type="evidence" value="ECO:0007669"/>
    <property type="project" value="TreeGrafter"/>
</dbReference>
<evidence type="ECO:0000259" key="5">
    <source>
        <dbReference type="PROSITE" id="PS50192"/>
    </source>
</evidence>
<dbReference type="KEGG" id="dzi:111291888"/>
<dbReference type="RefSeq" id="XP_022739735.1">
    <property type="nucleotide sequence ID" value="XM_022884000.1"/>
</dbReference>
<dbReference type="GO" id="GO:0048278">
    <property type="term" value="P:vesicle docking"/>
    <property type="evidence" value="ECO:0007669"/>
    <property type="project" value="TreeGrafter"/>
</dbReference>
<dbReference type="InterPro" id="IPR006011">
    <property type="entry name" value="Syntaxin_N"/>
</dbReference>
<reference evidence="7 8" key="1">
    <citation type="submission" date="2025-04" db="UniProtKB">
        <authorList>
            <consortium name="RefSeq"/>
        </authorList>
    </citation>
    <scope>IDENTIFICATION</scope>
    <source>
        <tissue evidence="7 8">Fruit stalk</tissue>
    </source>
</reference>
<dbReference type="GeneID" id="111291888"/>
<feature type="domain" description="T-SNARE coiled-coil homology" evidence="5">
    <location>
        <begin position="192"/>
        <end position="254"/>
    </location>
</feature>
<dbReference type="PANTHER" id="PTHR19957">
    <property type="entry name" value="SYNTAXIN"/>
    <property type="match status" value="1"/>
</dbReference>
<feature type="transmembrane region" description="Helical" evidence="4">
    <location>
        <begin position="266"/>
        <end position="289"/>
    </location>
</feature>
<evidence type="ECO:0000256" key="1">
    <source>
        <dbReference type="ARBA" id="ARBA00009063"/>
    </source>
</evidence>
<dbReference type="Gene3D" id="1.20.58.70">
    <property type="match status" value="1"/>
</dbReference>
<dbReference type="GO" id="GO:0005484">
    <property type="term" value="F:SNAP receptor activity"/>
    <property type="evidence" value="ECO:0007669"/>
    <property type="project" value="TreeGrafter"/>
</dbReference>
<dbReference type="SUPFAM" id="SSF47661">
    <property type="entry name" value="t-snare proteins"/>
    <property type="match status" value="1"/>
</dbReference>
<dbReference type="CDD" id="cd15840">
    <property type="entry name" value="SNARE_Qa"/>
    <property type="match status" value="1"/>
</dbReference>
<evidence type="ECO:0000256" key="2">
    <source>
        <dbReference type="ARBA" id="ARBA00022927"/>
    </source>
</evidence>
<evidence type="ECO:0000313" key="6">
    <source>
        <dbReference type="Proteomes" id="UP000515121"/>
    </source>
</evidence>
<dbReference type="FunFam" id="1.20.5.110:FF:000035">
    <property type="entry name" value="Syntaxin-22 like"/>
    <property type="match status" value="1"/>
</dbReference>
<dbReference type="Pfam" id="PF05739">
    <property type="entry name" value="SNARE"/>
    <property type="match status" value="1"/>
</dbReference>
<dbReference type="RefSeq" id="XP_022739736.1">
    <property type="nucleotide sequence ID" value="XM_022884001.1"/>
</dbReference>
<dbReference type="OrthoDB" id="364348at2759"/>
<protein>
    <submittedName>
        <fullName evidence="7 8">Syntaxin-22-like isoform X1</fullName>
    </submittedName>
</protein>